<dbReference type="SUPFAM" id="SSF46894">
    <property type="entry name" value="C-terminal effector domain of the bipartite response regulators"/>
    <property type="match status" value="1"/>
</dbReference>
<comment type="function">
    <text evidence="7">May play the central regulatory role in sporulation. It may be an element of the effector pathway responsible for the activation of sporulation genes in response to nutritional stress. Spo0A may act in concert with spo0H (a sigma factor) to control the expression of some genes that are critical to the sporulation process.</text>
</comment>
<evidence type="ECO:0000256" key="1">
    <source>
        <dbReference type="ARBA" id="ARBA00018672"/>
    </source>
</evidence>
<name>A0A1M7GQD4_9FIRM</name>
<dbReference type="InterPro" id="IPR016032">
    <property type="entry name" value="Sig_transdc_resp-reg_C-effctor"/>
</dbReference>
<evidence type="ECO:0000256" key="2">
    <source>
        <dbReference type="ARBA" id="ARBA00022553"/>
    </source>
</evidence>
<evidence type="ECO:0000256" key="6">
    <source>
        <dbReference type="ARBA" id="ARBA00023163"/>
    </source>
</evidence>
<organism evidence="12 13">
    <name type="scientific">Anaerosporobacter mobilis DSM 15930</name>
    <dbReference type="NCBI Taxonomy" id="1120996"/>
    <lineage>
        <taxon>Bacteria</taxon>
        <taxon>Bacillati</taxon>
        <taxon>Bacillota</taxon>
        <taxon>Clostridia</taxon>
        <taxon>Lachnospirales</taxon>
        <taxon>Lachnospiraceae</taxon>
        <taxon>Anaerosporobacter</taxon>
    </lineage>
</organism>
<keyword evidence="4" id="KW-0805">Transcription regulation</keyword>
<dbReference type="PANTHER" id="PTHR48111:SF2">
    <property type="entry name" value="RESPONSE REGULATOR SAER"/>
    <property type="match status" value="1"/>
</dbReference>
<dbReference type="PROSITE" id="PS50110">
    <property type="entry name" value="RESPONSE_REGULATORY"/>
    <property type="match status" value="1"/>
</dbReference>
<dbReference type="GO" id="GO:0032993">
    <property type="term" value="C:protein-DNA complex"/>
    <property type="evidence" value="ECO:0007669"/>
    <property type="project" value="TreeGrafter"/>
</dbReference>
<dbReference type="CDD" id="cd17574">
    <property type="entry name" value="REC_OmpR"/>
    <property type="match status" value="1"/>
</dbReference>
<protein>
    <recommendedName>
        <fullName evidence="1">Stage 0 sporulation protein A homolog</fullName>
    </recommendedName>
</protein>
<dbReference type="PROSITE" id="PS51755">
    <property type="entry name" value="OMPR_PHOB"/>
    <property type="match status" value="1"/>
</dbReference>
<dbReference type="GO" id="GO:0005829">
    <property type="term" value="C:cytosol"/>
    <property type="evidence" value="ECO:0007669"/>
    <property type="project" value="TreeGrafter"/>
</dbReference>
<dbReference type="InterPro" id="IPR036388">
    <property type="entry name" value="WH-like_DNA-bd_sf"/>
</dbReference>
<dbReference type="Gene3D" id="6.10.250.690">
    <property type="match status" value="1"/>
</dbReference>
<feature type="domain" description="OmpR/PhoB-type" evidence="11">
    <location>
        <begin position="132"/>
        <end position="229"/>
    </location>
</feature>
<keyword evidence="5 9" id="KW-0238">DNA-binding</keyword>
<evidence type="ECO:0000256" key="7">
    <source>
        <dbReference type="ARBA" id="ARBA00024867"/>
    </source>
</evidence>
<dbReference type="InterPro" id="IPR001867">
    <property type="entry name" value="OmpR/PhoB-type_DNA-bd"/>
</dbReference>
<feature type="modified residue" description="4-aspartylphosphate" evidence="8">
    <location>
        <position position="53"/>
    </location>
</feature>
<dbReference type="GO" id="GO:0000156">
    <property type="term" value="F:phosphorelay response regulator activity"/>
    <property type="evidence" value="ECO:0007669"/>
    <property type="project" value="TreeGrafter"/>
</dbReference>
<dbReference type="CDD" id="cd00383">
    <property type="entry name" value="trans_reg_C"/>
    <property type="match status" value="1"/>
</dbReference>
<dbReference type="InterPro" id="IPR001789">
    <property type="entry name" value="Sig_transdc_resp-reg_receiver"/>
</dbReference>
<dbReference type="EMBL" id="FRCP01000007">
    <property type="protein sequence ID" value="SHM18562.1"/>
    <property type="molecule type" value="Genomic_DNA"/>
</dbReference>
<dbReference type="FunFam" id="3.40.50.2300:FF:000001">
    <property type="entry name" value="DNA-binding response regulator PhoB"/>
    <property type="match status" value="1"/>
</dbReference>
<dbReference type="SUPFAM" id="SSF52172">
    <property type="entry name" value="CheY-like"/>
    <property type="match status" value="1"/>
</dbReference>
<keyword evidence="3" id="KW-0902">Two-component regulatory system</keyword>
<reference evidence="12 13" key="1">
    <citation type="submission" date="2016-11" db="EMBL/GenBank/DDBJ databases">
        <authorList>
            <person name="Jaros S."/>
            <person name="Januszkiewicz K."/>
            <person name="Wedrychowicz H."/>
        </authorList>
    </citation>
    <scope>NUCLEOTIDE SEQUENCE [LARGE SCALE GENOMIC DNA]</scope>
    <source>
        <strain evidence="12 13">DSM 15930</strain>
    </source>
</reference>
<dbReference type="RefSeq" id="WP_073284114.1">
    <property type="nucleotide sequence ID" value="NZ_FRCP01000007.1"/>
</dbReference>
<evidence type="ECO:0000313" key="13">
    <source>
        <dbReference type="Proteomes" id="UP000184038"/>
    </source>
</evidence>
<keyword evidence="6" id="KW-0804">Transcription</keyword>
<dbReference type="InterPro" id="IPR039420">
    <property type="entry name" value="WalR-like"/>
</dbReference>
<feature type="domain" description="Response regulatory" evidence="10">
    <location>
        <begin position="4"/>
        <end position="117"/>
    </location>
</feature>
<accession>A0A1M7GQD4</accession>
<dbReference type="Pfam" id="PF00072">
    <property type="entry name" value="Response_reg"/>
    <property type="match status" value="1"/>
</dbReference>
<dbReference type="SMART" id="SM00862">
    <property type="entry name" value="Trans_reg_C"/>
    <property type="match status" value="1"/>
</dbReference>
<dbReference type="InterPro" id="IPR011006">
    <property type="entry name" value="CheY-like_superfamily"/>
</dbReference>
<evidence type="ECO:0000256" key="4">
    <source>
        <dbReference type="ARBA" id="ARBA00023015"/>
    </source>
</evidence>
<dbReference type="Gene3D" id="1.10.10.10">
    <property type="entry name" value="Winged helix-like DNA-binding domain superfamily/Winged helix DNA-binding domain"/>
    <property type="match status" value="1"/>
</dbReference>
<evidence type="ECO:0000256" key="3">
    <source>
        <dbReference type="ARBA" id="ARBA00023012"/>
    </source>
</evidence>
<gene>
    <name evidence="12" type="ORF">SAMN02746066_01057</name>
</gene>
<proteinExistence type="predicted"/>
<evidence type="ECO:0000256" key="9">
    <source>
        <dbReference type="PROSITE-ProRule" id="PRU01091"/>
    </source>
</evidence>
<dbReference type="GO" id="GO:0006355">
    <property type="term" value="P:regulation of DNA-templated transcription"/>
    <property type="evidence" value="ECO:0007669"/>
    <property type="project" value="InterPro"/>
</dbReference>
<evidence type="ECO:0000259" key="11">
    <source>
        <dbReference type="PROSITE" id="PS51755"/>
    </source>
</evidence>
<dbReference type="Proteomes" id="UP000184038">
    <property type="component" value="Unassembled WGS sequence"/>
</dbReference>
<dbReference type="AlphaFoldDB" id="A0A1M7GQD4"/>
<sequence length="230" mass="25722">MIHTILIVDDEKELANIVAAYLKVEGFQVEITNDGKAGLEAFHRCNPSVVLLDIMLPLMDGIEVCKEIRSDSDASIIMLSAKNGEMDKVIALGIGADDYVTKPFSPIEVVARVKAQIRRYEKLTCNSSTMNTNQIIVGDLVLNKASYTATAKGEELTLTTKEFDILYYLASSPNQVFSKDQIYEAVWGYNECSDDNSVTVYVNRIRYKLDVYSLDYIKTVWGAGYKFIAQ</sequence>
<keyword evidence="2 8" id="KW-0597">Phosphoprotein</keyword>
<feature type="DNA-binding region" description="OmpR/PhoB-type" evidence="9">
    <location>
        <begin position="132"/>
        <end position="229"/>
    </location>
</feature>
<dbReference type="Gene3D" id="3.40.50.2300">
    <property type="match status" value="1"/>
</dbReference>
<dbReference type="Pfam" id="PF00486">
    <property type="entry name" value="Trans_reg_C"/>
    <property type="match status" value="1"/>
</dbReference>
<dbReference type="PANTHER" id="PTHR48111">
    <property type="entry name" value="REGULATOR OF RPOS"/>
    <property type="match status" value="1"/>
</dbReference>
<dbReference type="GO" id="GO:0000976">
    <property type="term" value="F:transcription cis-regulatory region binding"/>
    <property type="evidence" value="ECO:0007669"/>
    <property type="project" value="TreeGrafter"/>
</dbReference>
<evidence type="ECO:0000259" key="10">
    <source>
        <dbReference type="PROSITE" id="PS50110"/>
    </source>
</evidence>
<evidence type="ECO:0000256" key="5">
    <source>
        <dbReference type="ARBA" id="ARBA00023125"/>
    </source>
</evidence>
<evidence type="ECO:0000256" key="8">
    <source>
        <dbReference type="PROSITE-ProRule" id="PRU00169"/>
    </source>
</evidence>
<evidence type="ECO:0000313" key="12">
    <source>
        <dbReference type="EMBL" id="SHM18562.1"/>
    </source>
</evidence>
<keyword evidence="13" id="KW-1185">Reference proteome</keyword>
<dbReference type="STRING" id="1120996.SAMN02746066_01057"/>
<dbReference type="SMART" id="SM00448">
    <property type="entry name" value="REC"/>
    <property type="match status" value="1"/>
</dbReference>
<dbReference type="FunFam" id="1.10.10.10:FF:000018">
    <property type="entry name" value="DNA-binding response regulator ResD"/>
    <property type="match status" value="1"/>
</dbReference>